<evidence type="ECO:0000313" key="2">
    <source>
        <dbReference type="EMBL" id="APX99409.1"/>
    </source>
</evidence>
<evidence type="ECO:0000259" key="1">
    <source>
        <dbReference type="Pfam" id="PF04536"/>
    </source>
</evidence>
<dbReference type="InterPro" id="IPR007621">
    <property type="entry name" value="TPM_dom"/>
</dbReference>
<dbReference type="RefSeq" id="WP_076732048.1">
    <property type="nucleotide sequence ID" value="NZ_CP019352.1"/>
</dbReference>
<reference evidence="2 3" key="1">
    <citation type="submission" date="2017-01" db="EMBL/GenBank/DDBJ databases">
        <title>Complete genome of Lacinutrix venerupis DOK2-8 isolated from seawater in Dokdo.</title>
        <authorList>
            <person name="Chi W.-J."/>
            <person name="Kim J.H."/>
        </authorList>
    </citation>
    <scope>NUCLEOTIDE SEQUENCE [LARGE SCALE GENOMIC DNA]</scope>
    <source>
        <strain evidence="2 3">DOK2-8</strain>
    </source>
</reference>
<organism evidence="2 3">
    <name type="scientific">Lacinutrix venerupis</name>
    <dbReference type="NCBI Taxonomy" id="1486034"/>
    <lineage>
        <taxon>Bacteria</taxon>
        <taxon>Pseudomonadati</taxon>
        <taxon>Bacteroidota</taxon>
        <taxon>Flavobacteriia</taxon>
        <taxon>Flavobacteriales</taxon>
        <taxon>Flavobacteriaceae</taxon>
        <taxon>Lacinutrix</taxon>
    </lineage>
</organism>
<dbReference type="KEGG" id="lvn:BWR22_03480"/>
<feature type="domain" description="TPM" evidence="1">
    <location>
        <begin position="7"/>
        <end position="120"/>
    </location>
</feature>
<protein>
    <recommendedName>
        <fullName evidence="1">TPM domain-containing protein</fullName>
    </recommendedName>
</protein>
<name>A0AAC9PW29_9FLAO</name>
<dbReference type="PANTHER" id="PTHR30373:SF8">
    <property type="entry name" value="BLL7265 PROTEIN"/>
    <property type="match status" value="1"/>
</dbReference>
<dbReference type="EMBL" id="CP019352">
    <property type="protein sequence ID" value="APX99409.1"/>
    <property type="molecule type" value="Genomic_DNA"/>
</dbReference>
<proteinExistence type="predicted"/>
<dbReference type="PANTHER" id="PTHR30373">
    <property type="entry name" value="UPF0603 PROTEIN YGCG"/>
    <property type="match status" value="1"/>
</dbReference>
<accession>A0AAC9PW29</accession>
<sequence length="146" mass="16411">MQNPVEAFLTTIEEQEIVAAIREAEQQTSGEIRVHIENTCKGNIEDRALEVFSILKMQNTELHNAVLIYLAVNDKAFAIYGDRGINAVVADNFWDDTKNVIQNHLKKGNRKQALVDGILLAGKQLKEFFPISKNDRNELSNTISKG</sequence>
<dbReference type="Pfam" id="PF04536">
    <property type="entry name" value="TPM_phosphatase"/>
    <property type="match status" value="1"/>
</dbReference>
<dbReference type="Gene3D" id="3.10.310.50">
    <property type="match status" value="1"/>
</dbReference>
<keyword evidence="3" id="KW-1185">Reference proteome</keyword>
<dbReference type="Proteomes" id="UP000187506">
    <property type="component" value="Chromosome"/>
</dbReference>
<dbReference type="AlphaFoldDB" id="A0AAC9PW29"/>
<gene>
    <name evidence="2" type="ORF">BWR22_03480</name>
</gene>
<evidence type="ECO:0000313" key="3">
    <source>
        <dbReference type="Proteomes" id="UP000187506"/>
    </source>
</evidence>